<accession>A0ABX5XYW8</accession>
<gene>
    <name evidence="1" type="ORF">TBK1r_39510</name>
</gene>
<organism evidence="1 2">
    <name type="scientific">Stieleria magnilauensis</name>
    <dbReference type="NCBI Taxonomy" id="2527963"/>
    <lineage>
        <taxon>Bacteria</taxon>
        <taxon>Pseudomonadati</taxon>
        <taxon>Planctomycetota</taxon>
        <taxon>Planctomycetia</taxon>
        <taxon>Pirellulales</taxon>
        <taxon>Pirellulaceae</taxon>
        <taxon>Stieleria</taxon>
    </lineage>
</organism>
<sequence length="142" mass="15714">MIKIDSIEFDFKRGDILLPEPDAIPFRSQSMEGIGIQKTQERSPGFTLTLVRFAAATALVVEKSTIVTKVGATVSIIERVNGADINWSAPGGHKFVVTQARMVDWKVIPAFYGYRGTIYGSFSPALRMVSQWTMYAIENPVV</sequence>
<evidence type="ECO:0000313" key="1">
    <source>
        <dbReference type="EMBL" id="QDV84999.1"/>
    </source>
</evidence>
<dbReference type="RefSeq" id="WP_145214043.1">
    <property type="nucleotide sequence ID" value="NZ_CP036432.1"/>
</dbReference>
<proteinExistence type="predicted"/>
<dbReference type="Proteomes" id="UP000318081">
    <property type="component" value="Chromosome"/>
</dbReference>
<protein>
    <submittedName>
        <fullName evidence="1">Uncharacterized protein</fullName>
    </submittedName>
</protein>
<name>A0ABX5XYW8_9BACT</name>
<keyword evidence="2" id="KW-1185">Reference proteome</keyword>
<reference evidence="1 2" key="1">
    <citation type="submission" date="2019-02" db="EMBL/GenBank/DDBJ databases">
        <title>Deep-cultivation of Planctomycetes and their phenomic and genomic characterization uncovers novel biology.</title>
        <authorList>
            <person name="Wiegand S."/>
            <person name="Jogler M."/>
            <person name="Boedeker C."/>
            <person name="Pinto D."/>
            <person name="Vollmers J."/>
            <person name="Rivas-Marin E."/>
            <person name="Kohn T."/>
            <person name="Peeters S.H."/>
            <person name="Heuer A."/>
            <person name="Rast P."/>
            <person name="Oberbeckmann S."/>
            <person name="Bunk B."/>
            <person name="Jeske O."/>
            <person name="Meyerdierks A."/>
            <person name="Storesund J.E."/>
            <person name="Kallscheuer N."/>
            <person name="Luecker S."/>
            <person name="Lage O.M."/>
            <person name="Pohl T."/>
            <person name="Merkel B.J."/>
            <person name="Hornburger P."/>
            <person name="Mueller R.-W."/>
            <person name="Bruemmer F."/>
            <person name="Labrenz M."/>
            <person name="Spormann A.M."/>
            <person name="Op den Camp H."/>
            <person name="Overmann J."/>
            <person name="Amann R."/>
            <person name="Jetten M.S.M."/>
            <person name="Mascher T."/>
            <person name="Medema M.H."/>
            <person name="Devos D.P."/>
            <person name="Kaster A.-K."/>
            <person name="Ovreas L."/>
            <person name="Rohde M."/>
            <person name="Galperin M.Y."/>
            <person name="Jogler C."/>
        </authorList>
    </citation>
    <scope>NUCLEOTIDE SEQUENCE [LARGE SCALE GENOMIC DNA]</scope>
    <source>
        <strain evidence="1 2">TBK1r</strain>
    </source>
</reference>
<dbReference type="EMBL" id="CP036432">
    <property type="protein sequence ID" value="QDV84999.1"/>
    <property type="molecule type" value="Genomic_DNA"/>
</dbReference>
<evidence type="ECO:0000313" key="2">
    <source>
        <dbReference type="Proteomes" id="UP000318081"/>
    </source>
</evidence>